<organism evidence="1 2">
    <name type="scientific">Draconibacterium orientale</name>
    <dbReference type="NCBI Taxonomy" id="1168034"/>
    <lineage>
        <taxon>Bacteria</taxon>
        <taxon>Pseudomonadati</taxon>
        <taxon>Bacteroidota</taxon>
        <taxon>Bacteroidia</taxon>
        <taxon>Marinilabiliales</taxon>
        <taxon>Prolixibacteraceae</taxon>
        <taxon>Draconibacterium</taxon>
    </lineage>
</organism>
<gene>
    <name evidence="1" type="ORF">SAMN05444285_1452</name>
</gene>
<dbReference type="EMBL" id="FOHT01000045">
    <property type="protein sequence ID" value="SEU10298.1"/>
    <property type="molecule type" value="Genomic_DNA"/>
</dbReference>
<evidence type="ECO:0000313" key="2">
    <source>
        <dbReference type="Proteomes" id="UP000181981"/>
    </source>
</evidence>
<evidence type="ECO:0000313" key="1">
    <source>
        <dbReference type="EMBL" id="SEU10298.1"/>
    </source>
</evidence>
<reference evidence="1 2" key="1">
    <citation type="submission" date="2016-10" db="EMBL/GenBank/DDBJ databases">
        <authorList>
            <person name="de Groot N.N."/>
        </authorList>
    </citation>
    <scope>NUCLEOTIDE SEQUENCE [LARGE SCALE GENOMIC DNA]</scope>
    <source>
        <strain evidence="1 2">DSM 25947</strain>
    </source>
</reference>
<protein>
    <submittedName>
        <fullName evidence="1">Uncharacterized protein</fullName>
    </submittedName>
</protein>
<accession>A0A1I0JJN4</accession>
<sequence>MAYLKEAQKRDFINQMAIITQESFDLRPCLMAFQPKLIL</sequence>
<dbReference type="AlphaFoldDB" id="A0A1I0JJN4"/>
<dbReference type="Proteomes" id="UP000181981">
    <property type="component" value="Unassembled WGS sequence"/>
</dbReference>
<proteinExistence type="predicted"/>
<name>A0A1I0JJN4_9BACT</name>